<evidence type="ECO:0000256" key="1">
    <source>
        <dbReference type="SAM" id="MobiDB-lite"/>
    </source>
</evidence>
<reference evidence="2 3" key="1">
    <citation type="journal article" date="2014" name="Agronomy (Basel)">
        <title>A Draft Genome Sequence for Ensete ventricosum, the Drought-Tolerant Tree Against Hunger.</title>
        <authorList>
            <person name="Harrison J."/>
            <person name="Moore K.A."/>
            <person name="Paszkiewicz K."/>
            <person name="Jones T."/>
            <person name="Grant M."/>
            <person name="Ambacheew D."/>
            <person name="Muzemil S."/>
            <person name="Studholme D.J."/>
        </authorList>
    </citation>
    <scope>NUCLEOTIDE SEQUENCE [LARGE SCALE GENOMIC DNA]</scope>
</reference>
<dbReference type="AlphaFoldDB" id="A0A426Z8C5"/>
<feature type="region of interest" description="Disordered" evidence="1">
    <location>
        <begin position="25"/>
        <end position="54"/>
    </location>
</feature>
<name>A0A426Z8C5_ENSVE</name>
<dbReference type="EMBL" id="AMZH03007872">
    <property type="protein sequence ID" value="RRT60238.1"/>
    <property type="molecule type" value="Genomic_DNA"/>
</dbReference>
<sequence length="86" mass="9653">MNHLRMGQPEGLSLNRRRWPTHRRGFGFAEPWMREETPQPGGGGGGVQGEDTMNGAMGASRTFVLRRDRSLPSYSCSLACRDRRGF</sequence>
<comment type="caution">
    <text evidence="2">The sequence shown here is derived from an EMBL/GenBank/DDBJ whole genome shotgun (WGS) entry which is preliminary data.</text>
</comment>
<gene>
    <name evidence="2" type="ORF">B296_00016232</name>
</gene>
<proteinExistence type="predicted"/>
<dbReference type="Proteomes" id="UP000287651">
    <property type="component" value="Unassembled WGS sequence"/>
</dbReference>
<evidence type="ECO:0000313" key="2">
    <source>
        <dbReference type="EMBL" id="RRT60238.1"/>
    </source>
</evidence>
<evidence type="ECO:0000313" key="3">
    <source>
        <dbReference type="Proteomes" id="UP000287651"/>
    </source>
</evidence>
<accession>A0A426Z8C5</accession>
<protein>
    <submittedName>
        <fullName evidence="2">Uncharacterized protein</fullName>
    </submittedName>
</protein>
<organism evidence="2 3">
    <name type="scientific">Ensete ventricosum</name>
    <name type="common">Abyssinian banana</name>
    <name type="synonym">Musa ensete</name>
    <dbReference type="NCBI Taxonomy" id="4639"/>
    <lineage>
        <taxon>Eukaryota</taxon>
        <taxon>Viridiplantae</taxon>
        <taxon>Streptophyta</taxon>
        <taxon>Embryophyta</taxon>
        <taxon>Tracheophyta</taxon>
        <taxon>Spermatophyta</taxon>
        <taxon>Magnoliopsida</taxon>
        <taxon>Liliopsida</taxon>
        <taxon>Zingiberales</taxon>
        <taxon>Musaceae</taxon>
        <taxon>Ensete</taxon>
    </lineage>
</organism>